<evidence type="ECO:0000256" key="1">
    <source>
        <dbReference type="ARBA" id="ARBA00009063"/>
    </source>
</evidence>
<protein>
    <recommendedName>
        <fullName evidence="3">t-SNARE coiled-coil homology domain-containing protein</fullName>
    </recommendedName>
</protein>
<dbReference type="EMBL" id="CAACVS010000602">
    <property type="protein sequence ID" value="VEU43958.1"/>
    <property type="molecule type" value="Genomic_DNA"/>
</dbReference>
<reference evidence="4 5" key="1">
    <citation type="submission" date="2019-01" db="EMBL/GenBank/DDBJ databases">
        <authorList>
            <person name="Ferrante I. M."/>
        </authorList>
    </citation>
    <scope>NUCLEOTIDE SEQUENCE [LARGE SCALE GENOMIC DNA]</scope>
    <source>
        <strain evidence="4 5">B856</strain>
    </source>
</reference>
<dbReference type="Gene3D" id="1.20.58.70">
    <property type="match status" value="1"/>
</dbReference>
<keyword evidence="5" id="KW-1185">Reference proteome</keyword>
<dbReference type="InterPro" id="IPR010989">
    <property type="entry name" value="SNARE"/>
</dbReference>
<dbReference type="GO" id="GO:0012505">
    <property type="term" value="C:endomembrane system"/>
    <property type="evidence" value="ECO:0007669"/>
    <property type="project" value="TreeGrafter"/>
</dbReference>
<proteinExistence type="inferred from homology"/>
<sequence>MSFQDVGRKSSNRKVVNARMGAASSSAYNNSNSNSSTSNNSSSVFGSMSALSASTATSQISDSLTQYHRNVGILEKIARSLLSCQTNQTSTLQRDELELQYKAQTDVLRQLESRLKEQILAQRQRLSSQSQTSSQKQALAKLERDFERVQSSVVALRARVTKQQKQYQQRGYNGGGAGSNAAPGSEYSNNAAKTALEQQQLLVQQDRLQEEIMREREEEIRKINKGMHQVNQIYKDLAHIVGEQQEHVDQIEDKMEESKTAAQSGLDQIHKANESYGTNANCSIM</sequence>
<dbReference type="GO" id="GO:0048278">
    <property type="term" value="P:vesicle docking"/>
    <property type="evidence" value="ECO:0007669"/>
    <property type="project" value="TreeGrafter"/>
</dbReference>
<dbReference type="OrthoDB" id="364348at2759"/>
<dbReference type="PANTHER" id="PTHR19957">
    <property type="entry name" value="SYNTAXIN"/>
    <property type="match status" value="1"/>
</dbReference>
<dbReference type="GO" id="GO:0000149">
    <property type="term" value="F:SNARE binding"/>
    <property type="evidence" value="ECO:0007669"/>
    <property type="project" value="TreeGrafter"/>
</dbReference>
<feature type="domain" description="T-SNARE coiled-coil homology" evidence="3">
    <location>
        <begin position="210"/>
        <end position="272"/>
    </location>
</feature>
<dbReference type="GO" id="GO:0005484">
    <property type="term" value="F:SNAP receptor activity"/>
    <property type="evidence" value="ECO:0007669"/>
    <property type="project" value="TreeGrafter"/>
</dbReference>
<dbReference type="AlphaFoldDB" id="A0A448ZPJ1"/>
<dbReference type="InterPro" id="IPR045242">
    <property type="entry name" value="Syntaxin"/>
</dbReference>
<accession>A0A448ZPJ1</accession>
<feature type="region of interest" description="Disordered" evidence="2">
    <location>
        <begin position="1"/>
        <end position="46"/>
    </location>
</feature>
<name>A0A448ZPJ1_9STRA</name>
<dbReference type="PROSITE" id="PS50192">
    <property type="entry name" value="T_SNARE"/>
    <property type="match status" value="1"/>
</dbReference>
<dbReference type="PANTHER" id="PTHR19957:SF38">
    <property type="entry name" value="LD27581P"/>
    <property type="match status" value="1"/>
</dbReference>
<dbReference type="Proteomes" id="UP000291116">
    <property type="component" value="Unassembled WGS sequence"/>
</dbReference>
<dbReference type="GO" id="GO:0031201">
    <property type="term" value="C:SNARE complex"/>
    <property type="evidence" value="ECO:0007669"/>
    <property type="project" value="TreeGrafter"/>
</dbReference>
<organism evidence="4 5">
    <name type="scientific">Pseudo-nitzschia multistriata</name>
    <dbReference type="NCBI Taxonomy" id="183589"/>
    <lineage>
        <taxon>Eukaryota</taxon>
        <taxon>Sar</taxon>
        <taxon>Stramenopiles</taxon>
        <taxon>Ochrophyta</taxon>
        <taxon>Bacillariophyta</taxon>
        <taxon>Bacillariophyceae</taxon>
        <taxon>Bacillariophycidae</taxon>
        <taxon>Bacillariales</taxon>
        <taxon>Bacillariaceae</taxon>
        <taxon>Pseudo-nitzschia</taxon>
    </lineage>
</organism>
<dbReference type="GO" id="GO:0006906">
    <property type="term" value="P:vesicle fusion"/>
    <property type="evidence" value="ECO:0007669"/>
    <property type="project" value="TreeGrafter"/>
</dbReference>
<dbReference type="InterPro" id="IPR000727">
    <property type="entry name" value="T_SNARE_dom"/>
</dbReference>
<evidence type="ECO:0000313" key="4">
    <source>
        <dbReference type="EMBL" id="VEU43958.1"/>
    </source>
</evidence>
<feature type="region of interest" description="Disordered" evidence="2">
    <location>
        <begin position="165"/>
        <end position="187"/>
    </location>
</feature>
<dbReference type="SMART" id="SM00397">
    <property type="entry name" value="t_SNARE"/>
    <property type="match status" value="1"/>
</dbReference>
<evidence type="ECO:0000313" key="5">
    <source>
        <dbReference type="Proteomes" id="UP000291116"/>
    </source>
</evidence>
<evidence type="ECO:0000256" key="2">
    <source>
        <dbReference type="SAM" id="MobiDB-lite"/>
    </source>
</evidence>
<dbReference type="GO" id="GO:0006886">
    <property type="term" value="P:intracellular protein transport"/>
    <property type="evidence" value="ECO:0007669"/>
    <property type="project" value="TreeGrafter"/>
</dbReference>
<evidence type="ECO:0000259" key="3">
    <source>
        <dbReference type="PROSITE" id="PS50192"/>
    </source>
</evidence>
<feature type="compositionally biased region" description="Low complexity" evidence="2">
    <location>
        <begin position="22"/>
        <end position="46"/>
    </location>
</feature>
<dbReference type="SUPFAM" id="SSF47661">
    <property type="entry name" value="t-snare proteins"/>
    <property type="match status" value="1"/>
</dbReference>
<comment type="similarity">
    <text evidence="1">Belongs to the syntaxin family.</text>
</comment>
<gene>
    <name evidence="4" type="ORF">PSNMU_V1.4_AUG-EV-PASAV3_0110610</name>
</gene>
<dbReference type="CDD" id="cd15840">
    <property type="entry name" value="SNARE_Qa"/>
    <property type="match status" value="1"/>
</dbReference>